<evidence type="ECO:0000259" key="2">
    <source>
        <dbReference type="PROSITE" id="PS51151"/>
    </source>
</evidence>
<dbReference type="CDD" id="cd22054">
    <property type="entry name" value="NAC_NACA"/>
    <property type="match status" value="1"/>
</dbReference>
<dbReference type="EMBL" id="HBGZ01015646">
    <property type="protein sequence ID" value="CAD9603495.1"/>
    <property type="molecule type" value="Transcribed_RNA"/>
</dbReference>
<dbReference type="InterPro" id="IPR002715">
    <property type="entry name" value="Nas_poly-pep-assoc_cplx_dom"/>
</dbReference>
<name>A0A7S2PJL0_9STRA</name>
<dbReference type="GO" id="GO:0005854">
    <property type="term" value="C:nascent polypeptide-associated complex"/>
    <property type="evidence" value="ECO:0007669"/>
    <property type="project" value="InterPro"/>
</dbReference>
<sequence>MPSVADELAALRAGGGVKARAAGLDKGAGLSTPEAEEAALKAKREQDKLGKASAREILSKGGSGAASQELEHSLQQKAKKKAEQDKINEARKSLSKGSSYAASTSPDAPAPQAPKEKETANDVAAVAAAVIEVEDVDDDVPELEEADDIPELDGGENIQQTTGDAESRQVTNRNEKKARKLMQRLGMNPVSGIERATFKTGGQSGYFFIDNPDVYTMGKTYVIFGEARQGGNMQQQQAAMAQAQAQAAMAQQQQQQAAGMMPSVAEEGVEVEELPEIVEDSVDESGVDDKDIILVMSQASCSRPKAVKALKENDNDLVNAIMSLTT</sequence>
<proteinExistence type="predicted"/>
<gene>
    <name evidence="3" type="ORF">SMAR0320_LOCUS11180</name>
</gene>
<dbReference type="InterPro" id="IPR038187">
    <property type="entry name" value="NAC_A/B_dom_sf"/>
</dbReference>
<dbReference type="Pfam" id="PF19026">
    <property type="entry name" value="UBA_HYPK"/>
    <property type="match status" value="1"/>
</dbReference>
<organism evidence="3">
    <name type="scientific">Skeletonema marinoi</name>
    <dbReference type="NCBI Taxonomy" id="267567"/>
    <lineage>
        <taxon>Eukaryota</taxon>
        <taxon>Sar</taxon>
        <taxon>Stramenopiles</taxon>
        <taxon>Ochrophyta</taxon>
        <taxon>Bacillariophyta</taxon>
        <taxon>Coscinodiscophyceae</taxon>
        <taxon>Thalassiosirophycidae</taxon>
        <taxon>Thalassiosirales</taxon>
        <taxon>Skeletonemataceae</taxon>
        <taxon>Skeletonema</taxon>
        <taxon>Skeletonema marinoi-dohrnii complex</taxon>
    </lineage>
</organism>
<reference evidence="3" key="1">
    <citation type="submission" date="2021-01" db="EMBL/GenBank/DDBJ databases">
        <authorList>
            <person name="Corre E."/>
            <person name="Pelletier E."/>
            <person name="Niang G."/>
            <person name="Scheremetjew M."/>
            <person name="Finn R."/>
            <person name="Kale V."/>
            <person name="Holt S."/>
            <person name="Cochrane G."/>
            <person name="Meng A."/>
            <person name="Brown T."/>
            <person name="Cohen L."/>
        </authorList>
    </citation>
    <scope>NUCLEOTIDE SEQUENCE</scope>
    <source>
        <strain evidence="3">SM1012Den-03</strain>
    </source>
</reference>
<protein>
    <recommendedName>
        <fullName evidence="2">NAC-A/B domain-containing protein</fullName>
    </recommendedName>
</protein>
<dbReference type="Gene3D" id="1.10.8.10">
    <property type="entry name" value="DNA helicase RuvA subunit, C-terminal domain"/>
    <property type="match status" value="1"/>
</dbReference>
<dbReference type="InterPro" id="IPR044034">
    <property type="entry name" value="NAC-like_UBA"/>
</dbReference>
<feature type="compositionally biased region" description="Basic and acidic residues" evidence="1">
    <location>
        <begin position="81"/>
        <end position="92"/>
    </location>
</feature>
<feature type="compositionally biased region" description="Low complexity" evidence="1">
    <location>
        <begin position="14"/>
        <end position="24"/>
    </location>
</feature>
<dbReference type="PANTHER" id="PTHR21713">
    <property type="entry name" value="NASCENT POLYPEPTIDE ASSOCIATED COMPLEX ALPHA SUBUNIT-RELATED"/>
    <property type="match status" value="1"/>
</dbReference>
<feature type="compositionally biased region" description="Basic and acidic residues" evidence="1">
    <location>
        <begin position="38"/>
        <end position="58"/>
    </location>
</feature>
<dbReference type="Gene3D" id="2.20.70.30">
    <property type="entry name" value="Nascent polypeptide-associated complex domain"/>
    <property type="match status" value="1"/>
</dbReference>
<feature type="region of interest" description="Disordered" evidence="1">
    <location>
        <begin position="14"/>
        <end position="121"/>
    </location>
</feature>
<dbReference type="CDD" id="cd14358">
    <property type="entry name" value="UBA_NAC_euk"/>
    <property type="match status" value="1"/>
</dbReference>
<feature type="domain" description="NAC-A/B" evidence="2">
    <location>
        <begin position="172"/>
        <end position="236"/>
    </location>
</feature>
<feature type="region of interest" description="Disordered" evidence="1">
    <location>
        <begin position="134"/>
        <end position="173"/>
    </location>
</feature>
<dbReference type="InterPro" id="IPR016641">
    <property type="entry name" value="EGD2/NACA0like"/>
</dbReference>
<feature type="compositionally biased region" description="Polar residues" evidence="1">
    <location>
        <begin position="157"/>
        <end position="172"/>
    </location>
</feature>
<dbReference type="Pfam" id="PF01849">
    <property type="entry name" value="NAC"/>
    <property type="match status" value="1"/>
</dbReference>
<dbReference type="PROSITE" id="PS51151">
    <property type="entry name" value="NAC_AB"/>
    <property type="match status" value="1"/>
</dbReference>
<dbReference type="AlphaFoldDB" id="A0A7S2PJL0"/>
<accession>A0A7S2PJL0</accession>
<dbReference type="SMART" id="SM01407">
    <property type="entry name" value="NAC"/>
    <property type="match status" value="1"/>
</dbReference>
<evidence type="ECO:0000313" key="3">
    <source>
        <dbReference type="EMBL" id="CAD9603495.1"/>
    </source>
</evidence>
<feature type="compositionally biased region" description="Polar residues" evidence="1">
    <location>
        <begin position="95"/>
        <end position="106"/>
    </location>
</feature>
<evidence type="ECO:0000256" key="1">
    <source>
        <dbReference type="SAM" id="MobiDB-lite"/>
    </source>
</evidence>
<feature type="compositionally biased region" description="Acidic residues" evidence="1">
    <location>
        <begin position="134"/>
        <end position="154"/>
    </location>
</feature>